<dbReference type="EMBL" id="JBHUJC010000028">
    <property type="protein sequence ID" value="MFD2276839.1"/>
    <property type="molecule type" value="Genomic_DNA"/>
</dbReference>
<comment type="caution">
    <text evidence="1">The sequence shown here is derived from an EMBL/GenBank/DDBJ whole genome shotgun (WGS) entry which is preliminary data.</text>
</comment>
<reference evidence="2" key="1">
    <citation type="journal article" date="2019" name="Int. J. Syst. Evol. Microbiol.">
        <title>The Global Catalogue of Microorganisms (GCM) 10K type strain sequencing project: providing services to taxonomists for standard genome sequencing and annotation.</title>
        <authorList>
            <consortium name="The Broad Institute Genomics Platform"/>
            <consortium name="The Broad Institute Genome Sequencing Center for Infectious Disease"/>
            <person name="Wu L."/>
            <person name="Ma J."/>
        </authorList>
    </citation>
    <scope>NUCLEOTIDE SEQUENCE [LARGE SCALE GENOMIC DNA]</scope>
    <source>
        <strain evidence="2">JCM 16545</strain>
    </source>
</reference>
<evidence type="ECO:0000313" key="2">
    <source>
        <dbReference type="Proteomes" id="UP001597297"/>
    </source>
</evidence>
<sequence>MNVMNVMIGSTFALLVAGLFISYSSMKSTPTETPAALEIARLEKREAQLETALAKGKAEQQNYTSQFESAPSQFSPMSGSNELEKVRAELLNLKKERDSIEEKAGAVIEDALAHSSPDPKEKKRSSLIDTALVMARITEYDNVNKVAGIHIERVGNVNTGDVLGIRRNSGIIGRLTIGMIDRNQGVADPLPGSFLGGSIDIQEGDELILPPD</sequence>
<dbReference type="RefSeq" id="WP_377095268.1">
    <property type="nucleotide sequence ID" value="NZ_JBHSJM010000001.1"/>
</dbReference>
<dbReference type="Proteomes" id="UP001597297">
    <property type="component" value="Unassembled WGS sequence"/>
</dbReference>
<organism evidence="1 2">
    <name type="scientific">Rubritalea spongiae</name>
    <dbReference type="NCBI Taxonomy" id="430797"/>
    <lineage>
        <taxon>Bacteria</taxon>
        <taxon>Pseudomonadati</taxon>
        <taxon>Verrucomicrobiota</taxon>
        <taxon>Verrucomicrobiia</taxon>
        <taxon>Verrucomicrobiales</taxon>
        <taxon>Rubritaleaceae</taxon>
        <taxon>Rubritalea</taxon>
    </lineage>
</organism>
<proteinExistence type="predicted"/>
<name>A0ABW5E8X9_9BACT</name>
<keyword evidence="2" id="KW-1185">Reference proteome</keyword>
<gene>
    <name evidence="1" type="ORF">ACFSQZ_10190</name>
</gene>
<evidence type="ECO:0000313" key="1">
    <source>
        <dbReference type="EMBL" id="MFD2276839.1"/>
    </source>
</evidence>
<protein>
    <submittedName>
        <fullName evidence="1">Uncharacterized protein</fullName>
    </submittedName>
</protein>
<accession>A0ABW5E8X9</accession>